<dbReference type="SUPFAM" id="SSF89796">
    <property type="entry name" value="CoA-transferase family III (CaiB/BaiF)"/>
    <property type="match status" value="1"/>
</dbReference>
<dbReference type="Gene3D" id="3.40.50.10540">
    <property type="entry name" value="Crotonobetainyl-coa:carnitine coa-transferase, domain 1"/>
    <property type="match status" value="1"/>
</dbReference>
<dbReference type="Gene3D" id="3.30.1540.10">
    <property type="entry name" value="formyl-coa transferase, domain 3"/>
    <property type="match status" value="1"/>
</dbReference>
<dbReference type="PANTHER" id="PTHR48207:SF3">
    <property type="entry name" value="SUCCINATE--HYDROXYMETHYLGLUTARATE COA-TRANSFERASE"/>
    <property type="match status" value="1"/>
</dbReference>
<sequence length="405" mass="42304">MITMSGPLTGVQVIDLGQYIAGPSAAQTLADLGADVVKVESLSGDQARGVGTFGEAMVRAYNRDKRSIAIDLRHPEGQRVLHQLLAKADVLIQNFRNGSAERLGIGADDLMSKYPRLVYANVTGFGAHGPSRNRAGLDIAAQAEFGMMAATGAAENDPQRTGFAVADVSAANALATGILAALYERTTTGRGAHVETSLMEAVLSMQAATWGEYALTGEAPRRKGNGQAHAAPAADVIQLSDGAIVLSAYTRDKWSALCTLIGRPDMIGDPRFADNPARVAHRAELLATIGQALEGKTRNQAVALLSSAQIVCGSIRSFDEITDDADVLASNVLVDVADADGTAYTSPGLAFTVDGHRRTSSTGAPRPGADTTDILREIGYSGRDIDNLFATDVVAAPETARKATA</sequence>
<dbReference type="AlphaFoldDB" id="A0A5A7SHQ3"/>
<keyword evidence="3" id="KW-1185">Reference proteome</keyword>
<dbReference type="InterPro" id="IPR044855">
    <property type="entry name" value="CoA-Trfase_III_dom3_sf"/>
</dbReference>
<name>A0A5A7SHQ3_9NOCA</name>
<dbReference type="InterPro" id="IPR050483">
    <property type="entry name" value="CoA-transferase_III_domain"/>
</dbReference>
<organism evidence="2 3">
    <name type="scientific">Antrihabitans cavernicola</name>
    <dbReference type="NCBI Taxonomy" id="2495913"/>
    <lineage>
        <taxon>Bacteria</taxon>
        <taxon>Bacillati</taxon>
        <taxon>Actinomycetota</taxon>
        <taxon>Actinomycetes</taxon>
        <taxon>Mycobacteriales</taxon>
        <taxon>Nocardiaceae</taxon>
        <taxon>Antrihabitans</taxon>
    </lineage>
</organism>
<protein>
    <submittedName>
        <fullName evidence="2">CoA transferase</fullName>
    </submittedName>
</protein>
<dbReference type="Pfam" id="PF02515">
    <property type="entry name" value="CoA_transf_3"/>
    <property type="match status" value="1"/>
</dbReference>
<gene>
    <name evidence="2" type="ORF">FOY51_02900</name>
</gene>
<evidence type="ECO:0000313" key="3">
    <source>
        <dbReference type="Proteomes" id="UP000322244"/>
    </source>
</evidence>
<dbReference type="EMBL" id="VLNY01000001">
    <property type="protein sequence ID" value="KAA0024889.1"/>
    <property type="molecule type" value="Genomic_DNA"/>
</dbReference>
<reference evidence="2 3" key="1">
    <citation type="submission" date="2019-07" db="EMBL/GenBank/DDBJ databases">
        <title>Rhodococcus cavernicolus sp. nov., isolated from a cave.</title>
        <authorList>
            <person name="Lee S.D."/>
        </authorList>
    </citation>
    <scope>NUCLEOTIDE SEQUENCE [LARGE SCALE GENOMIC DNA]</scope>
    <source>
        <strain evidence="2 3">C1-24</strain>
    </source>
</reference>
<comment type="caution">
    <text evidence="2">The sequence shown here is derived from an EMBL/GenBank/DDBJ whole genome shotgun (WGS) entry which is preliminary data.</text>
</comment>
<dbReference type="GO" id="GO:0008410">
    <property type="term" value="F:CoA-transferase activity"/>
    <property type="evidence" value="ECO:0007669"/>
    <property type="project" value="TreeGrafter"/>
</dbReference>
<keyword evidence="1 2" id="KW-0808">Transferase</keyword>
<dbReference type="PANTHER" id="PTHR48207">
    <property type="entry name" value="SUCCINATE--HYDROXYMETHYLGLUTARATE COA-TRANSFERASE"/>
    <property type="match status" value="1"/>
</dbReference>
<proteinExistence type="predicted"/>
<dbReference type="OrthoDB" id="9797653at2"/>
<evidence type="ECO:0000313" key="2">
    <source>
        <dbReference type="EMBL" id="KAA0024889.1"/>
    </source>
</evidence>
<accession>A0A5A7SHQ3</accession>
<dbReference type="InterPro" id="IPR003673">
    <property type="entry name" value="CoA-Trfase_fam_III"/>
</dbReference>
<evidence type="ECO:0000256" key="1">
    <source>
        <dbReference type="ARBA" id="ARBA00022679"/>
    </source>
</evidence>
<dbReference type="InterPro" id="IPR023606">
    <property type="entry name" value="CoA-Trfase_III_dom_1_sf"/>
</dbReference>
<dbReference type="Proteomes" id="UP000322244">
    <property type="component" value="Unassembled WGS sequence"/>
</dbReference>